<sequence length="1192" mass="137424">MGKHKIYLSLIVILILSDSLRAQQNLELKDEKPEHTFYAIGNLGNDLAGESQQILRKIVLASKQDEVATLLIPGNFTPTSSGNMTLQQPQKEKLKKLLIGPLKGFNGKVIFTPSKNEWKNGGQEYIDNLESFFQDNNNNFEVWPDDGCPIEDEDITDEIVLVTVDTQWYLENWDDHPNMNRKCDIKTREQFFAEFKDAIKDAHGKTILVSLPHPVMSNSKTNFFSKIGGFSSQDYQNEKNRYLRGRLETLASQFDNVIFISGNEANLQYLQDDGIPQIISGNIGKPKKYSIRKEEHFGSTKKGFARLKVFKNNKTIVDIFSIEQEEPKIIFSKTIESDEPNWDEISFKTKEELGRTKKASIYTKEETTKSGFYKALFGDYYRKVYSKKIEAPVLFLDTIPGNLKPLKEGGGMQSRSLRFIDNNDNEFTIRALRKSAKRFLQSYTVKDHYIKDILENTVAQRLALDLFTTAHPYARYSLKHINEILGINAGKPKIFYVPKQKALGLNNDEYGDELYMFEAHVGDENKNFERFGSPEDILSTRDFLAEMKETKDVAPDEEAFIKNRLVDMLIGDWDRHFDQWRWGQYTQPDSTKLFKPIPRDRDFAFPNYDGFFPSLLKIGFPLVRKMETYDENVDDVKWFNLAGYPLDQRLLKKSDLEDWREQAKFIQAKLSDAEINKAFEALPKAAQDETISKIKSDLKARRENLVDITERYYKYLMEFQVLTGTEEDDTFKITRAEDGKTNISIENEAGKEVFRRTYSSEETKEIWIYGLDGEDKFTVTGQGNHPVKIKVIGGEENDIYDFKNTRKLKIYDHKSKENTITNKHSKKWLVDSYDILTYNPDKRKKQENILLPQADYSGDEGLSLGVKNTYTTYGLTNNPFNTRHTLGAAFYFATSGFEIGYKGEFSHIFHNWNLGIMARYTSPKFAVNYFGEGVDSEYNKDDRDKDYNRALLEQWYFAPSLIWRGKYGGSFYVKPMLQSREVSYEEDRYIGQALEKSNDVFKQQLYAGGEVNYTFENRNRPAFPSKGFEAKITAGYKTNIDEYDNEFAYVNPSLAVNYPLHPSGIAVLATKVGGKAILGDHYEYYDGAILGGTDNLRAYRNERFNGKYSFYHTTDLRVGISRFKTNFVPIQVGVSAGFDYGRVWTENTNAKRWRNDYGGSVWINAFRAVTGNLGYYRGDDGGRLTFTFGFKF</sequence>
<name>A0A1M5E4I0_SALEC</name>
<dbReference type="OrthoDB" id="333971at2"/>
<accession>A0A1M5E4I0</accession>
<gene>
    <name evidence="1" type="ORF">SAMN05444483_102227</name>
</gene>
<evidence type="ECO:0000313" key="1">
    <source>
        <dbReference type="EMBL" id="SHF74054.1"/>
    </source>
</evidence>
<dbReference type="Proteomes" id="UP000183945">
    <property type="component" value="Unassembled WGS sequence"/>
</dbReference>
<protein>
    <recommendedName>
        <fullName evidence="3">Metallophosphatase</fullName>
    </recommendedName>
</protein>
<keyword evidence="2" id="KW-1185">Reference proteome</keyword>
<dbReference type="AlphaFoldDB" id="A0A1M5E4I0"/>
<dbReference type="EMBL" id="FQVT01000002">
    <property type="protein sequence ID" value="SHF74054.1"/>
    <property type="molecule type" value="Genomic_DNA"/>
</dbReference>
<reference evidence="2" key="1">
    <citation type="submission" date="2016-11" db="EMBL/GenBank/DDBJ databases">
        <authorList>
            <person name="Varghese N."/>
            <person name="Submissions S."/>
        </authorList>
    </citation>
    <scope>NUCLEOTIDE SEQUENCE [LARGE SCALE GENOMIC DNA]</scope>
    <source>
        <strain evidence="2">DSM 24579</strain>
    </source>
</reference>
<evidence type="ECO:0000313" key="2">
    <source>
        <dbReference type="Proteomes" id="UP000183945"/>
    </source>
</evidence>
<dbReference type="SUPFAM" id="SSF56300">
    <property type="entry name" value="Metallo-dependent phosphatases"/>
    <property type="match status" value="1"/>
</dbReference>
<dbReference type="RefSeq" id="WP_072877296.1">
    <property type="nucleotide sequence ID" value="NZ_FQVT01000002.1"/>
</dbReference>
<dbReference type="Gene3D" id="2.40.160.50">
    <property type="entry name" value="membrane protein fhac: a member of the omp85/tpsb transporter family"/>
    <property type="match status" value="1"/>
</dbReference>
<dbReference type="Gene3D" id="3.60.21.10">
    <property type="match status" value="1"/>
</dbReference>
<dbReference type="InterPro" id="IPR029052">
    <property type="entry name" value="Metallo-depent_PP-like"/>
</dbReference>
<organism evidence="1 2">
    <name type="scientific">Salegentibacter echinorum</name>
    <dbReference type="NCBI Taxonomy" id="1073325"/>
    <lineage>
        <taxon>Bacteria</taxon>
        <taxon>Pseudomonadati</taxon>
        <taxon>Bacteroidota</taxon>
        <taxon>Flavobacteriia</taxon>
        <taxon>Flavobacteriales</taxon>
        <taxon>Flavobacteriaceae</taxon>
        <taxon>Salegentibacter</taxon>
    </lineage>
</organism>
<evidence type="ECO:0008006" key="3">
    <source>
        <dbReference type="Google" id="ProtNLM"/>
    </source>
</evidence>
<dbReference type="STRING" id="1073325.SAMN05444483_102227"/>
<proteinExistence type="predicted"/>